<protein>
    <recommendedName>
        <fullName evidence="4">Transmembrane protein</fullName>
    </recommendedName>
</protein>
<dbReference type="InParanoid" id="A0A136JCW0"/>
<keyword evidence="3" id="KW-1185">Reference proteome</keyword>
<keyword evidence="1" id="KW-0472">Membrane</keyword>
<accession>A0A136JCW0</accession>
<dbReference type="EMBL" id="KQ964246">
    <property type="protein sequence ID" value="KXJ94984.1"/>
    <property type="molecule type" value="Genomic_DNA"/>
</dbReference>
<dbReference type="AlphaFoldDB" id="A0A136JCW0"/>
<evidence type="ECO:0008006" key="4">
    <source>
        <dbReference type="Google" id="ProtNLM"/>
    </source>
</evidence>
<dbReference type="Proteomes" id="UP000070501">
    <property type="component" value="Unassembled WGS sequence"/>
</dbReference>
<reference evidence="3" key="1">
    <citation type="submission" date="2016-02" db="EMBL/GenBank/DDBJ databases">
        <title>Draft genome sequence of Microdochium bolleyi, a fungal endophyte of beachgrass.</title>
        <authorList>
            <consortium name="DOE Joint Genome Institute"/>
            <person name="David A.S."/>
            <person name="May G."/>
            <person name="Haridas S."/>
            <person name="Lim J."/>
            <person name="Wang M."/>
            <person name="Labutti K."/>
            <person name="Lipzen A."/>
            <person name="Barry K."/>
            <person name="Grigoriev I.V."/>
        </authorList>
    </citation>
    <scope>NUCLEOTIDE SEQUENCE [LARGE SCALE GENOMIC DNA]</scope>
    <source>
        <strain evidence="3">J235TASD1</strain>
    </source>
</reference>
<evidence type="ECO:0000313" key="3">
    <source>
        <dbReference type="Proteomes" id="UP000070501"/>
    </source>
</evidence>
<keyword evidence="1" id="KW-1133">Transmembrane helix</keyword>
<name>A0A136JCW0_9PEZI</name>
<sequence length="89" mass="10509">MICLELQRMQFDKLWRVIEKVLQRNLGRILLPRTSLGRGWLRRGRAVFSEARVIVTCVVLLCLDLVYGVVERAFVLGCWYCRWIPLTEN</sequence>
<evidence type="ECO:0000256" key="1">
    <source>
        <dbReference type="SAM" id="Phobius"/>
    </source>
</evidence>
<proteinExistence type="predicted"/>
<evidence type="ECO:0000313" key="2">
    <source>
        <dbReference type="EMBL" id="KXJ94984.1"/>
    </source>
</evidence>
<organism evidence="2 3">
    <name type="scientific">Microdochium bolleyi</name>
    <dbReference type="NCBI Taxonomy" id="196109"/>
    <lineage>
        <taxon>Eukaryota</taxon>
        <taxon>Fungi</taxon>
        <taxon>Dikarya</taxon>
        <taxon>Ascomycota</taxon>
        <taxon>Pezizomycotina</taxon>
        <taxon>Sordariomycetes</taxon>
        <taxon>Xylariomycetidae</taxon>
        <taxon>Xylariales</taxon>
        <taxon>Microdochiaceae</taxon>
        <taxon>Microdochium</taxon>
    </lineage>
</organism>
<keyword evidence="1" id="KW-0812">Transmembrane</keyword>
<gene>
    <name evidence="2" type="ORF">Micbo1qcDRAFT_23562</name>
</gene>
<feature type="transmembrane region" description="Helical" evidence="1">
    <location>
        <begin position="51"/>
        <end position="70"/>
    </location>
</feature>